<dbReference type="AlphaFoldDB" id="A0A5D0TWQ4"/>
<name>A0A5D0TWQ4_9ACTN</name>
<dbReference type="PANTHER" id="PTHR46797:SF1">
    <property type="entry name" value="METHYLPHOSPHONATE SYNTHASE"/>
    <property type="match status" value="1"/>
</dbReference>
<accession>A0A5D0TWQ4</accession>
<dbReference type="CDD" id="cd00093">
    <property type="entry name" value="HTH_XRE"/>
    <property type="match status" value="1"/>
</dbReference>
<dbReference type="InterPro" id="IPR050807">
    <property type="entry name" value="TransReg_Diox_bact_type"/>
</dbReference>
<evidence type="ECO:0000256" key="1">
    <source>
        <dbReference type="ARBA" id="ARBA00023125"/>
    </source>
</evidence>
<reference evidence="3 4" key="1">
    <citation type="submission" date="2019-08" db="EMBL/GenBank/DDBJ databases">
        <title>Actinomadura sp. nov. CYP1-5 isolated from mountain soil.</title>
        <authorList>
            <person name="Songsumanus A."/>
            <person name="Kuncharoen N."/>
            <person name="Kudo T."/>
            <person name="Yuki M."/>
            <person name="Igarashi Y."/>
            <person name="Tanasupawat S."/>
        </authorList>
    </citation>
    <scope>NUCLEOTIDE SEQUENCE [LARGE SCALE GENOMIC DNA]</scope>
    <source>
        <strain evidence="3 4">GKU157</strain>
    </source>
</reference>
<dbReference type="Gene3D" id="1.10.260.40">
    <property type="entry name" value="lambda repressor-like DNA-binding domains"/>
    <property type="match status" value="1"/>
</dbReference>
<feature type="domain" description="HTH cro/C1-type" evidence="2">
    <location>
        <begin position="16"/>
        <end position="70"/>
    </location>
</feature>
<organism evidence="3 4">
    <name type="scientific">Actinomadura syzygii</name>
    <dbReference type="NCBI Taxonomy" id="1427538"/>
    <lineage>
        <taxon>Bacteria</taxon>
        <taxon>Bacillati</taxon>
        <taxon>Actinomycetota</taxon>
        <taxon>Actinomycetes</taxon>
        <taxon>Streptosporangiales</taxon>
        <taxon>Thermomonosporaceae</taxon>
        <taxon>Actinomadura</taxon>
    </lineage>
</organism>
<dbReference type="PANTHER" id="PTHR46797">
    <property type="entry name" value="HTH-TYPE TRANSCRIPTIONAL REGULATOR"/>
    <property type="match status" value="1"/>
</dbReference>
<gene>
    <name evidence="3" type="ORF">FXF65_32330</name>
</gene>
<dbReference type="EMBL" id="VSFF01000013">
    <property type="protein sequence ID" value="TYC09812.1"/>
    <property type="molecule type" value="Genomic_DNA"/>
</dbReference>
<evidence type="ECO:0000313" key="3">
    <source>
        <dbReference type="EMBL" id="TYC09812.1"/>
    </source>
</evidence>
<proteinExistence type="predicted"/>
<evidence type="ECO:0000259" key="2">
    <source>
        <dbReference type="PROSITE" id="PS50943"/>
    </source>
</evidence>
<sequence length="85" mass="8950">MRRKEVPVHEPIGEAIRLRRRARGLTQAGLAERAGLTQPAISLLESGSRVPSLPALERVADVLGLRVTVAVEPADPPGPLSRGGG</sequence>
<dbReference type="Pfam" id="PF13560">
    <property type="entry name" value="HTH_31"/>
    <property type="match status" value="1"/>
</dbReference>
<comment type="caution">
    <text evidence="3">The sequence shown here is derived from an EMBL/GenBank/DDBJ whole genome shotgun (WGS) entry which is preliminary data.</text>
</comment>
<dbReference type="InterPro" id="IPR001387">
    <property type="entry name" value="Cro/C1-type_HTH"/>
</dbReference>
<keyword evidence="4" id="KW-1185">Reference proteome</keyword>
<dbReference type="GO" id="GO:0005829">
    <property type="term" value="C:cytosol"/>
    <property type="evidence" value="ECO:0007669"/>
    <property type="project" value="TreeGrafter"/>
</dbReference>
<dbReference type="GO" id="GO:0003677">
    <property type="term" value="F:DNA binding"/>
    <property type="evidence" value="ECO:0007669"/>
    <property type="project" value="UniProtKB-KW"/>
</dbReference>
<dbReference type="OrthoDB" id="6401124at2"/>
<dbReference type="GO" id="GO:0003700">
    <property type="term" value="F:DNA-binding transcription factor activity"/>
    <property type="evidence" value="ECO:0007669"/>
    <property type="project" value="TreeGrafter"/>
</dbReference>
<protein>
    <submittedName>
        <fullName evidence="3">Helix-turn-helix transcriptional regulator</fullName>
    </submittedName>
</protein>
<dbReference type="SUPFAM" id="SSF47413">
    <property type="entry name" value="lambda repressor-like DNA-binding domains"/>
    <property type="match status" value="1"/>
</dbReference>
<dbReference type="Proteomes" id="UP000322634">
    <property type="component" value="Unassembled WGS sequence"/>
</dbReference>
<dbReference type="PROSITE" id="PS50943">
    <property type="entry name" value="HTH_CROC1"/>
    <property type="match status" value="1"/>
</dbReference>
<dbReference type="SMART" id="SM00530">
    <property type="entry name" value="HTH_XRE"/>
    <property type="match status" value="1"/>
</dbReference>
<keyword evidence="1" id="KW-0238">DNA-binding</keyword>
<dbReference type="InterPro" id="IPR010982">
    <property type="entry name" value="Lambda_DNA-bd_dom_sf"/>
</dbReference>
<evidence type="ECO:0000313" key="4">
    <source>
        <dbReference type="Proteomes" id="UP000322634"/>
    </source>
</evidence>